<dbReference type="EMBL" id="PGTD01000023">
    <property type="protein sequence ID" value="PJE26017.1"/>
    <property type="molecule type" value="Genomic_DNA"/>
</dbReference>
<dbReference type="Proteomes" id="UP000231655">
    <property type="component" value="Unassembled WGS sequence"/>
</dbReference>
<evidence type="ECO:0000313" key="4">
    <source>
        <dbReference type="Proteomes" id="UP000231655"/>
    </source>
</evidence>
<sequence>MQIDDAIVLGPKAFLVALALWLSVPLFFLFRSKDYRQATLDYLSFRDPLGLNMIKKFPKIFAFQIVSFFCIGIIFVFFGE</sequence>
<evidence type="ECO:0000313" key="2">
    <source>
        <dbReference type="EMBL" id="PJE26017.1"/>
    </source>
</evidence>
<keyword evidence="1" id="KW-0472">Membrane</keyword>
<reference evidence="2 5" key="2">
    <citation type="journal article" date="2018" name="Int. J. Syst. Evol. Microbiol.">
        <title>Pseudooceanicola lipolyticus sp. nov., a marine alphaproteobacterium, reclassification of Oceanicola flagellatus as Pseudooceanicola flagellatus comb. nov. and emended description of the genus Pseudooceanicola.</title>
        <authorList>
            <person name="Huang M.-M."/>
            <person name="Guo L.-L."/>
            <person name="Wu Y.-H."/>
            <person name="Lai Q.-L."/>
            <person name="Shao Z.-Z."/>
            <person name="Wang C.-S."/>
            <person name="Wu M."/>
            <person name="Xu X.-W."/>
        </authorList>
    </citation>
    <scope>NUCLEOTIDE SEQUENCE [LARGE SCALE GENOMIC DNA]</scope>
    <source>
        <strain evidence="2 5">Ar-45</strain>
    </source>
</reference>
<evidence type="ECO:0000256" key="1">
    <source>
        <dbReference type="SAM" id="Phobius"/>
    </source>
</evidence>
<protein>
    <submittedName>
        <fullName evidence="3">Uncharacterized protein</fullName>
    </submittedName>
</protein>
<keyword evidence="1" id="KW-0812">Transmembrane</keyword>
<keyword evidence="5" id="KW-1185">Reference proteome</keyword>
<dbReference type="Proteomes" id="UP000231702">
    <property type="component" value="Unassembled WGS sequence"/>
</dbReference>
<evidence type="ECO:0000313" key="5">
    <source>
        <dbReference type="Proteomes" id="UP000231702"/>
    </source>
</evidence>
<dbReference type="AlphaFoldDB" id="A0A285IVL8"/>
<evidence type="ECO:0000313" key="3">
    <source>
        <dbReference type="EMBL" id="SNY52090.1"/>
    </source>
</evidence>
<name>A0A285IVL8_9RHOB</name>
<reference evidence="3 4" key="1">
    <citation type="submission" date="2017-09" db="EMBL/GenBank/DDBJ databases">
        <authorList>
            <person name="Ehlers B."/>
            <person name="Leendertz F.H."/>
        </authorList>
    </citation>
    <scope>NUCLEOTIDE SEQUENCE [LARGE SCALE GENOMIC DNA]</scope>
    <source>
        <strain evidence="3 4">CGMCC 1.12662</strain>
    </source>
</reference>
<accession>A0A285IVL8</accession>
<organism evidence="3 4">
    <name type="scientific">Pseudooceanicola antarcticus</name>
    <dbReference type="NCBI Taxonomy" id="1247613"/>
    <lineage>
        <taxon>Bacteria</taxon>
        <taxon>Pseudomonadati</taxon>
        <taxon>Pseudomonadota</taxon>
        <taxon>Alphaproteobacteria</taxon>
        <taxon>Rhodobacterales</taxon>
        <taxon>Paracoccaceae</taxon>
        <taxon>Pseudooceanicola</taxon>
    </lineage>
</organism>
<feature type="transmembrane region" description="Helical" evidence="1">
    <location>
        <begin position="60"/>
        <end position="78"/>
    </location>
</feature>
<dbReference type="EMBL" id="OBEA01000004">
    <property type="protein sequence ID" value="SNY52090.1"/>
    <property type="molecule type" value="Genomic_DNA"/>
</dbReference>
<gene>
    <name evidence="2" type="ORF">CVM39_20205</name>
    <name evidence="3" type="ORF">SAMN06297129_2173</name>
</gene>
<proteinExistence type="predicted"/>
<feature type="transmembrane region" description="Helical" evidence="1">
    <location>
        <begin position="6"/>
        <end position="30"/>
    </location>
</feature>
<keyword evidence="1" id="KW-1133">Transmembrane helix</keyword>